<evidence type="ECO:0000313" key="3">
    <source>
        <dbReference type="Proteomes" id="UP000186391"/>
    </source>
</evidence>
<evidence type="ECO:0000313" key="2">
    <source>
        <dbReference type="EMBL" id="OKH15039.1"/>
    </source>
</evidence>
<dbReference type="Gene3D" id="3.60.21.70">
    <property type="entry name" value="PhoD-like phosphatase"/>
    <property type="match status" value="1"/>
</dbReference>
<dbReference type="PANTHER" id="PTHR37031:SF2">
    <property type="entry name" value="PHOD-LIKE PHOSPHATASE METALLOPHOSPHATASE DOMAIN-CONTAINING PROTEIN"/>
    <property type="match status" value="1"/>
</dbReference>
<dbReference type="AlphaFoldDB" id="A0A1U7H219"/>
<dbReference type="PANTHER" id="PTHR37031">
    <property type="entry name" value="METALLOPHOSPHATASE BINDING DOMAIN PROTEIN"/>
    <property type="match status" value="1"/>
</dbReference>
<dbReference type="InterPro" id="IPR029052">
    <property type="entry name" value="Metallo-depent_PP-like"/>
</dbReference>
<protein>
    <recommendedName>
        <fullName evidence="4">PhoD-like phosphatase</fullName>
    </recommendedName>
</protein>
<dbReference type="OrthoDB" id="9795624at2"/>
<keyword evidence="3" id="KW-1185">Reference proteome</keyword>
<evidence type="ECO:0000256" key="1">
    <source>
        <dbReference type="SAM" id="MobiDB-lite"/>
    </source>
</evidence>
<comment type="caution">
    <text evidence="2">The sequence shown here is derived from an EMBL/GenBank/DDBJ whole genome shotgun (WGS) entry which is preliminary data.</text>
</comment>
<accession>A0A1U7H219</accession>
<dbReference type="EMBL" id="MRCA01000003">
    <property type="protein sequence ID" value="OKH15039.1"/>
    <property type="molecule type" value="Genomic_DNA"/>
</dbReference>
<sequence length="805" mass="90915">MAWTPLRERITQLPLVLAGPILRHTAPNSATVWVALQESRIVTLKIFDTNKNLLLIGSRTTIKLGNNLYIVAVTAQASENILLYGEDYLYNLEFGNEENLNSPGILNTEGSITEITYPPYNLPSFGLVPHDLKDLRLVHGSCRKPHGESLDAFPALDKMIKEALIQDPKKRPHQLFLTGDQIYADDVADALLFMLIDAGETLFGWSEKLPDVTNTEELQAGQRNYLATYTAGLTASITKLNKISNIAKSHLFTFSDFCTMYLFAWCDVLWPQPKDLPTFADVNRNLPPLSSSEDLFLEELEDLKNFQTTLKQVRRALANIATYMIFDDHEITDDWYLNMAWCDRVLSKPLGRRILQNGLLAYAICQAWGNTPAEFTDDKPGEALLKAAVGWFASQGQNLKYEQEITRRLGLPAITDIKNSHPRQLPHTDASLKWHYTVVGPEYEVIVLDTRTWRAFPGKDFDFPALLSEEGCDRQITKLAHPQNAKVTFVISPGPVVGVPFLETIQKTAKAFAEKFNSAAWGFDPEAWGLETTAFERLIACLALRALPAKQSCVIILSGDVHYSFAASLKYAAIRPFQHSKNINTELLAIQFTSSSFKNEVSGTGGSHSLHKKGFLPIEQINYLPKAEILGWENQEEKELEIGVIHVYVDHVPQCIPWIIKTNPAIVDLVQERSWHKGLQIIKQPEWWYKINFFLGKDEKAKEPEDTNSLQPQSITAPLPGQNRKLPLEKYLAMAKNHRNYRGKWGAGKAVVGVNNIGEITFEVVDGKQTAVQTLWWRLQSWEKGKLLEPFPLTRYEVPLEFDED</sequence>
<evidence type="ECO:0008006" key="4">
    <source>
        <dbReference type="Google" id="ProtNLM"/>
    </source>
</evidence>
<feature type="region of interest" description="Disordered" evidence="1">
    <location>
        <begin position="702"/>
        <end position="721"/>
    </location>
</feature>
<reference evidence="2 3" key="1">
    <citation type="submission" date="2016-11" db="EMBL/GenBank/DDBJ databases">
        <title>Draft Genome Sequences of Nine Cyanobacterial Strains from Diverse Habitats.</title>
        <authorList>
            <person name="Zhu T."/>
            <person name="Hou S."/>
            <person name="Lu X."/>
            <person name="Hess W.R."/>
        </authorList>
    </citation>
    <scope>NUCLEOTIDE SEQUENCE [LARGE SCALE GENOMIC DNA]</scope>
    <source>
        <strain evidence="2 3">NIES-592</strain>
    </source>
</reference>
<dbReference type="SUPFAM" id="SSF56300">
    <property type="entry name" value="Metallo-dependent phosphatases"/>
    <property type="match status" value="1"/>
</dbReference>
<dbReference type="RefSeq" id="WP_073555572.1">
    <property type="nucleotide sequence ID" value="NZ_MRCA01000003.1"/>
</dbReference>
<dbReference type="Proteomes" id="UP000186391">
    <property type="component" value="Unassembled WGS sequence"/>
</dbReference>
<organism evidence="2 3">
    <name type="scientific">Fischerella major NIES-592</name>
    <dbReference type="NCBI Taxonomy" id="210994"/>
    <lineage>
        <taxon>Bacteria</taxon>
        <taxon>Bacillati</taxon>
        <taxon>Cyanobacteriota</taxon>
        <taxon>Cyanophyceae</taxon>
        <taxon>Nostocales</taxon>
        <taxon>Hapalosiphonaceae</taxon>
        <taxon>Fischerella</taxon>
    </lineage>
</organism>
<feature type="compositionally biased region" description="Polar residues" evidence="1">
    <location>
        <begin position="707"/>
        <end position="716"/>
    </location>
</feature>
<name>A0A1U7H219_9CYAN</name>
<proteinExistence type="predicted"/>
<dbReference type="InterPro" id="IPR038607">
    <property type="entry name" value="PhoD-like_sf"/>
</dbReference>
<gene>
    <name evidence="2" type="ORF">NIES592_09200</name>
</gene>